<evidence type="ECO:0000313" key="5">
    <source>
        <dbReference type="Proteomes" id="UP000000702"/>
    </source>
</evidence>
<reference evidence="5" key="1">
    <citation type="submission" date="2011-07" db="EMBL/GenBank/DDBJ databases">
        <title>Divergent evolution of antigenic variation in African trypanosomes.</title>
        <authorList>
            <person name="Jackson A.P."/>
            <person name="Berry A."/>
            <person name="Allison H.C."/>
            <person name="Burton P."/>
            <person name="Anderson J."/>
            <person name="Aslett M."/>
            <person name="Brown R."/>
            <person name="Corton N."/>
            <person name="Harris D."/>
            <person name="Hauser H."/>
            <person name="Gamble J."/>
            <person name="Gilderthorp R."/>
            <person name="McQuillan J."/>
            <person name="Quail M.A."/>
            <person name="Sanders M."/>
            <person name="Van Tonder A."/>
            <person name="Ginger M.L."/>
            <person name="Donelson J.E."/>
            <person name="Field M.C."/>
            <person name="Barry J.D."/>
            <person name="Berriman M."/>
            <person name="Hertz-Fowler C."/>
        </authorList>
    </citation>
    <scope>NUCLEOTIDE SEQUENCE [LARGE SCALE GENOMIC DNA]</scope>
    <source>
        <strain evidence="5">IL3000</strain>
    </source>
</reference>
<dbReference type="InterPro" id="IPR056000">
    <property type="entry name" value="DUF7578"/>
</dbReference>
<feature type="domain" description="Retrotransposon hot spot protein N-terminal" evidence="2">
    <location>
        <begin position="201"/>
        <end position="329"/>
    </location>
</feature>
<dbReference type="Pfam" id="PF20445">
    <property type="entry name" value="RHS_N"/>
    <property type="match status" value="1"/>
</dbReference>
<dbReference type="NCBIfam" id="TIGR01631">
    <property type="entry name" value="Trypano_RHS"/>
    <property type="match status" value="1"/>
</dbReference>
<gene>
    <name evidence="4" type="ORF">TCIL3000_0_01060</name>
</gene>
<dbReference type="AlphaFoldDB" id="F9WF61"/>
<proteinExistence type="predicted"/>
<dbReference type="Proteomes" id="UP000000702">
    <property type="component" value="Unassembled WGS sequence"/>
</dbReference>
<dbReference type="Pfam" id="PF24466">
    <property type="entry name" value="DUF7578"/>
    <property type="match status" value="1"/>
</dbReference>
<evidence type="ECO:0000313" key="4">
    <source>
        <dbReference type="EMBL" id="CCD15929.1"/>
    </source>
</evidence>
<dbReference type="OMA" id="HEWHEDS"/>
<protein>
    <submittedName>
        <fullName evidence="4">WGS project CAEQ00000000 data, annotated contig 35</fullName>
    </submittedName>
</protein>
<organism evidence="4 5">
    <name type="scientific">Trypanosoma congolense (strain IL3000)</name>
    <dbReference type="NCBI Taxonomy" id="1068625"/>
    <lineage>
        <taxon>Eukaryota</taxon>
        <taxon>Discoba</taxon>
        <taxon>Euglenozoa</taxon>
        <taxon>Kinetoplastea</taxon>
        <taxon>Metakinetoplastina</taxon>
        <taxon>Trypanosomatida</taxon>
        <taxon>Trypanosomatidae</taxon>
        <taxon>Trypanosoma</taxon>
        <taxon>Nannomonas</taxon>
    </lineage>
</organism>
<dbReference type="VEuPathDB" id="TriTrypDB:TcIL3000_0_01060"/>
<dbReference type="InterPro" id="IPR046836">
    <property type="entry name" value="RHS_C"/>
</dbReference>
<dbReference type="EMBL" id="CAEQ01002107">
    <property type="protein sequence ID" value="CCD15929.1"/>
    <property type="molecule type" value="Genomic_DNA"/>
</dbReference>
<evidence type="ECO:0000259" key="2">
    <source>
        <dbReference type="Pfam" id="PF20445"/>
    </source>
</evidence>
<feature type="domain" description="Retrotransposon hot spot protein,C-terminal" evidence="1">
    <location>
        <begin position="335"/>
        <end position="637"/>
    </location>
</feature>
<comment type="caution">
    <text evidence="4">The sequence shown here is derived from an EMBL/GenBank/DDBJ whole genome shotgun (WGS) entry which is preliminary data.</text>
</comment>
<evidence type="ECO:0000259" key="3">
    <source>
        <dbReference type="Pfam" id="PF24466"/>
    </source>
</evidence>
<dbReference type="PANTHER" id="PTHR33129:SF3">
    <property type="entry name" value="HOT SPOT (RHS) PROTEIN, PUTATIVE-RELATED"/>
    <property type="match status" value="1"/>
</dbReference>
<feature type="domain" description="DUF7578" evidence="3">
    <location>
        <begin position="78"/>
        <end position="137"/>
    </location>
</feature>
<dbReference type="PANTHER" id="PTHR33129">
    <property type="entry name" value="PROTEIN KINASE DOMAIN-CONTAINING PROTEIN-RELATED"/>
    <property type="match status" value="1"/>
</dbReference>
<dbReference type="InterPro" id="IPR006518">
    <property type="entry name" value="Trypano_RHS"/>
</dbReference>
<dbReference type="Pfam" id="PF07999">
    <property type="entry name" value="RHSP"/>
    <property type="match status" value="1"/>
</dbReference>
<reference evidence="4 5" key="2">
    <citation type="journal article" date="2012" name="Proc. Natl. Acad. Sci. U.S.A.">
        <title>Antigenic diversity is generated by distinct evolutionary mechanisms in African trypanosome species.</title>
        <authorList>
            <person name="Jackson A.P."/>
            <person name="Berry A."/>
            <person name="Aslett M."/>
            <person name="Allison H.C."/>
            <person name="Burton P."/>
            <person name="Vavrova-Anderson J."/>
            <person name="Brown R."/>
            <person name="Browne H."/>
            <person name="Corton N."/>
            <person name="Hauser H."/>
            <person name="Gamble J."/>
            <person name="Gilderthorp R."/>
            <person name="Marcello L."/>
            <person name="McQuillan J."/>
            <person name="Otto T.D."/>
            <person name="Quail M.A."/>
            <person name="Sanders M.J."/>
            <person name="van Tonder A."/>
            <person name="Ginger M.L."/>
            <person name="Field M.C."/>
            <person name="Barry J.D."/>
            <person name="Hertz-Fowler C."/>
            <person name="Berriman M."/>
        </authorList>
    </citation>
    <scope>NUCLEOTIDE SEQUENCE [LARGE SCALE GENOMIC DNA]</scope>
    <source>
        <strain evidence="4 5">IL3000</strain>
    </source>
</reference>
<dbReference type="InterPro" id="IPR052980">
    <property type="entry name" value="Crinkler_effector"/>
</dbReference>
<evidence type="ECO:0000259" key="1">
    <source>
        <dbReference type="Pfam" id="PF07999"/>
    </source>
</evidence>
<accession>F9WF61</accession>
<name>F9WF61_TRYCI</name>
<dbReference type="InterPro" id="IPR046835">
    <property type="entry name" value="RHS_N"/>
</dbReference>
<keyword evidence="5" id="KW-1185">Reference proteome</keyword>
<sequence length="806" mass="92262">MFRQARLAASRAAVLKCRTLWAHVGIFPHVPIPLQLSRRTVFHSTLVLRSAGSFELKVSKWTLDSSVKEVLLEDCGGLSDMSLHDFLMKHFGETFGSPSVSMRVFIGNPSFFLRDESLRTLVTDSEPYREYKTMREGVDRLNTMGIYFLHQWTRAVAANEMEEINASVKGKLDGAVDCAKRNEEAMRNANATSAVELDGAYDAVYNARWSYVVRSSEYDKKWLGMGVLRVSEGEQPHLWSEAQADAPYDSEEPWDGDVVPGVEGKLVMAVLSSQKGWPYLLFDANKTQEKGAETLTGYNAICDAYIRKENVRVWHIVKKGLDKWMESGTVVHPFIVIGTPGIGKSFATGSLLLYQLLHYPSERLKVVAYFVSGKAYIFHREGRRVVYYEEQTVALRKVNEMVSKGVKGYIIFDMGGSDPIIDHLPRSWGIVLISSPNVKKYHEFAKQRQDTLPIYVNCYEDAEFKAALVWERQTQLDKKQIKLEDVNIENIWKVLDKRIYMVGPLPRYVLASEATYEKRVEEVTRALLLMTDDVGYYMRVLDNPHEWHEDSTTHKLVKLVRCEVNCQLVCRNQTTSVHVRRELLKKLRQARLRRSLIYHVLRGAPEVCAGLLEELGLDIFMLREAVDTLVKHLKHLPREKERKRESVLSQRHAEGRVPTTLSEFASDGPKQKLETGRLYKPLIPNFPLVDGFFVVEGKGPETIVLLQITRAKEHHTKRTTVREFRDYMGKVFEDWGRIEETCSWEIIYIQHVDSTAIKKRQNCSTSGGAANDTDLALWDRIHQYQVTLSADIASEFIRHRGDPHEA</sequence>